<reference evidence="2" key="1">
    <citation type="submission" date="2021-09" db="EMBL/GenBank/DDBJ databases">
        <authorList>
            <consortium name="AG Swart"/>
            <person name="Singh M."/>
            <person name="Singh A."/>
            <person name="Seah K."/>
            <person name="Emmerich C."/>
        </authorList>
    </citation>
    <scope>NUCLEOTIDE SEQUENCE</scope>
    <source>
        <strain evidence="2">ATCC30299</strain>
    </source>
</reference>
<dbReference type="AlphaFoldDB" id="A0AAU9JL32"/>
<protein>
    <recommendedName>
        <fullName evidence="1">VPS9 domain-containing protein</fullName>
    </recommendedName>
</protein>
<name>A0AAU9JL32_9CILI</name>
<organism evidence="2 3">
    <name type="scientific">Blepharisma stoltei</name>
    <dbReference type="NCBI Taxonomy" id="1481888"/>
    <lineage>
        <taxon>Eukaryota</taxon>
        <taxon>Sar</taxon>
        <taxon>Alveolata</taxon>
        <taxon>Ciliophora</taxon>
        <taxon>Postciliodesmatophora</taxon>
        <taxon>Heterotrichea</taxon>
        <taxon>Heterotrichida</taxon>
        <taxon>Blepharismidae</taxon>
        <taxon>Blepharisma</taxon>
    </lineage>
</organism>
<evidence type="ECO:0000259" key="1">
    <source>
        <dbReference type="PROSITE" id="PS51205"/>
    </source>
</evidence>
<evidence type="ECO:0000313" key="2">
    <source>
        <dbReference type="EMBL" id="CAG9326408.1"/>
    </source>
</evidence>
<dbReference type="Pfam" id="PF02204">
    <property type="entry name" value="VPS9"/>
    <property type="match status" value="1"/>
</dbReference>
<dbReference type="InterPro" id="IPR003123">
    <property type="entry name" value="VPS9"/>
</dbReference>
<sequence length="378" mass="43896">MGKKQSKIPCSYSDIDLLFQTKKQKQMEFFSKIEGFSEMSCEWIPYVRDRLAKYNKYIWTEELTRFVNTWNAHQDVRSKIALAWLFYMRSTQPKPKKQITRTQLRNYIGQCRTFTILLENDPYMTLVYDQLAKDKSNALYQLIQRFGAALKMEFTNYHPSKTRIELKEEVIQNSAYHAELLTNYIKGFISILTDSLNKFYLNLDQHIKPEAQELIATHAVLSGEILELLVKTYFVALKSDQDEYSEHLRRLKGSDLHSLSLDESLRINNGEGYFDAIKNLVDISYSTTLTDILDKVSQYSNNIKSSIDNHNPDKNILLETDKFLEISMLLISKASSPNLPTMMKIAENFLHPYFKSQEMEYVITTIQGAVGLLKTCSA</sequence>
<accession>A0AAU9JL32</accession>
<proteinExistence type="predicted"/>
<dbReference type="InterPro" id="IPR037191">
    <property type="entry name" value="VPS9_dom_sf"/>
</dbReference>
<keyword evidence="3" id="KW-1185">Reference proteome</keyword>
<evidence type="ECO:0000313" key="3">
    <source>
        <dbReference type="Proteomes" id="UP001162131"/>
    </source>
</evidence>
<gene>
    <name evidence="2" type="ORF">BSTOLATCC_MIC40835</name>
</gene>
<dbReference type="Gene3D" id="1.20.1050.80">
    <property type="entry name" value="VPS9 domain"/>
    <property type="match status" value="1"/>
</dbReference>
<dbReference type="Proteomes" id="UP001162131">
    <property type="component" value="Unassembled WGS sequence"/>
</dbReference>
<dbReference type="EMBL" id="CAJZBQ010000040">
    <property type="protein sequence ID" value="CAG9326408.1"/>
    <property type="molecule type" value="Genomic_DNA"/>
</dbReference>
<feature type="domain" description="VPS9" evidence="1">
    <location>
        <begin position="238"/>
        <end position="378"/>
    </location>
</feature>
<dbReference type="SUPFAM" id="SSF109993">
    <property type="entry name" value="VPS9 domain"/>
    <property type="match status" value="1"/>
</dbReference>
<dbReference type="PROSITE" id="PS51205">
    <property type="entry name" value="VPS9"/>
    <property type="match status" value="1"/>
</dbReference>
<comment type="caution">
    <text evidence="2">The sequence shown here is derived from an EMBL/GenBank/DDBJ whole genome shotgun (WGS) entry which is preliminary data.</text>
</comment>